<dbReference type="EMBL" id="JBBCAQ010000037">
    <property type="protein sequence ID" value="KAK7574461.1"/>
    <property type="molecule type" value="Genomic_DNA"/>
</dbReference>
<keyword evidence="3" id="KW-1185">Reference proteome</keyword>
<evidence type="ECO:0000313" key="3">
    <source>
        <dbReference type="Proteomes" id="UP001367676"/>
    </source>
</evidence>
<feature type="region of interest" description="Disordered" evidence="1">
    <location>
        <begin position="142"/>
        <end position="192"/>
    </location>
</feature>
<gene>
    <name evidence="2" type="ORF">V9T40_011652</name>
</gene>
<proteinExistence type="predicted"/>
<sequence length="220" mass="24449">MPRCLMTKKWKTYPWTVEEKVQTALTAVDVPHEERKPIVDEEEDEEIDVVTIHQTTSAAPLLDVKPLRYDSPTHDENLPPPRSYYQASAEDYPCPERNSPGSECRVLSAVPSVIQQHTSHPTPQIRLTSVIHHSGSFLAQNGAASGELQPNGHQMHQSASPMQPQSVWGPSSPTEGATAPSPPPHIQHSSDSDITTTIHYNGESEFCFTLLIYMLHELVE</sequence>
<evidence type="ECO:0000256" key="1">
    <source>
        <dbReference type="SAM" id="MobiDB-lite"/>
    </source>
</evidence>
<evidence type="ECO:0000313" key="2">
    <source>
        <dbReference type="EMBL" id="KAK7574461.1"/>
    </source>
</evidence>
<comment type="caution">
    <text evidence="2">The sequence shown here is derived from an EMBL/GenBank/DDBJ whole genome shotgun (WGS) entry which is preliminary data.</text>
</comment>
<dbReference type="AlphaFoldDB" id="A0AAN9T7H2"/>
<organism evidence="2 3">
    <name type="scientific">Parthenolecanium corni</name>
    <dbReference type="NCBI Taxonomy" id="536013"/>
    <lineage>
        <taxon>Eukaryota</taxon>
        <taxon>Metazoa</taxon>
        <taxon>Ecdysozoa</taxon>
        <taxon>Arthropoda</taxon>
        <taxon>Hexapoda</taxon>
        <taxon>Insecta</taxon>
        <taxon>Pterygota</taxon>
        <taxon>Neoptera</taxon>
        <taxon>Paraneoptera</taxon>
        <taxon>Hemiptera</taxon>
        <taxon>Sternorrhyncha</taxon>
        <taxon>Coccoidea</taxon>
        <taxon>Coccidae</taxon>
        <taxon>Parthenolecanium</taxon>
    </lineage>
</organism>
<protein>
    <submittedName>
        <fullName evidence="2">Uncharacterized protein</fullName>
    </submittedName>
</protein>
<reference evidence="2 3" key="1">
    <citation type="submission" date="2024-03" db="EMBL/GenBank/DDBJ databases">
        <title>Adaptation during the transition from Ophiocordyceps entomopathogen to insect associate is accompanied by gene loss and intensified selection.</title>
        <authorList>
            <person name="Ward C.M."/>
            <person name="Onetto C.A."/>
            <person name="Borneman A.R."/>
        </authorList>
    </citation>
    <scope>NUCLEOTIDE SEQUENCE [LARGE SCALE GENOMIC DNA]</scope>
    <source>
        <strain evidence="2">AWRI1</strain>
        <tissue evidence="2">Single Adult Female</tissue>
    </source>
</reference>
<feature type="compositionally biased region" description="Polar residues" evidence="1">
    <location>
        <begin position="151"/>
        <end position="175"/>
    </location>
</feature>
<accession>A0AAN9T7H2</accession>
<name>A0AAN9T7H2_9HEMI</name>
<dbReference type="Proteomes" id="UP001367676">
    <property type="component" value="Unassembled WGS sequence"/>
</dbReference>